<feature type="transmembrane region" description="Helical" evidence="8">
    <location>
        <begin position="55"/>
        <end position="77"/>
    </location>
</feature>
<evidence type="ECO:0000313" key="9">
    <source>
        <dbReference type="EMBL" id="GAC78890.1"/>
    </source>
</evidence>
<keyword evidence="6 8" id="KW-1133">Transmembrane helix</keyword>
<evidence type="ECO:0000313" key="10">
    <source>
        <dbReference type="Proteomes" id="UP000035009"/>
    </source>
</evidence>
<proteinExistence type="inferred from homology"/>
<dbReference type="PANTHER" id="PTHR34979">
    <property type="entry name" value="INNER MEMBRANE PROTEIN YGAZ"/>
    <property type="match status" value="1"/>
</dbReference>
<evidence type="ECO:0000256" key="8">
    <source>
        <dbReference type="SAM" id="Phobius"/>
    </source>
</evidence>
<keyword evidence="4" id="KW-1003">Cell membrane</keyword>
<evidence type="ECO:0000256" key="7">
    <source>
        <dbReference type="ARBA" id="ARBA00023136"/>
    </source>
</evidence>
<dbReference type="OrthoDB" id="5195391at2"/>
<gene>
    <name evidence="9" type="ORF">GM1_005_00730</name>
</gene>
<evidence type="ECO:0000256" key="4">
    <source>
        <dbReference type="ARBA" id="ARBA00022475"/>
    </source>
</evidence>
<dbReference type="RefSeq" id="WP_008377060.1">
    <property type="nucleotide sequence ID" value="NZ_BAOP01000005.1"/>
</dbReference>
<evidence type="ECO:0000256" key="1">
    <source>
        <dbReference type="ARBA" id="ARBA00004651"/>
    </source>
</evidence>
<dbReference type="GO" id="GO:0005886">
    <property type="term" value="C:plasma membrane"/>
    <property type="evidence" value="ECO:0007669"/>
    <property type="project" value="UniProtKB-SubCell"/>
</dbReference>
<dbReference type="EMBL" id="BAOP01000005">
    <property type="protein sequence ID" value="GAC78890.1"/>
    <property type="molecule type" value="Genomic_DNA"/>
</dbReference>
<evidence type="ECO:0000256" key="3">
    <source>
        <dbReference type="ARBA" id="ARBA00022448"/>
    </source>
</evidence>
<keyword evidence="10" id="KW-1185">Reference proteome</keyword>
<comment type="subcellular location">
    <subcellularLocation>
        <location evidence="1">Cell membrane</location>
        <topology evidence="1">Multi-pass membrane protein</topology>
    </subcellularLocation>
</comment>
<dbReference type="Pfam" id="PF03591">
    <property type="entry name" value="AzlC"/>
    <property type="match status" value="1"/>
</dbReference>
<dbReference type="InterPro" id="IPR011606">
    <property type="entry name" value="Brnchd-chn_aa_trnsp_permease"/>
</dbReference>
<name>M3UHM9_GORML</name>
<dbReference type="Proteomes" id="UP000035009">
    <property type="component" value="Unassembled WGS sequence"/>
</dbReference>
<evidence type="ECO:0000256" key="5">
    <source>
        <dbReference type="ARBA" id="ARBA00022692"/>
    </source>
</evidence>
<keyword evidence="3" id="KW-0813">Transport</keyword>
<comment type="caution">
    <text evidence="9">The sequence shown here is derived from an EMBL/GenBank/DDBJ whole genome shotgun (WGS) entry which is preliminary data.</text>
</comment>
<protein>
    <submittedName>
        <fullName evidence="9">AzlC family protein</fullName>
    </submittedName>
</protein>
<keyword evidence="5 8" id="KW-0812">Transmembrane</keyword>
<feature type="transmembrane region" description="Helical" evidence="8">
    <location>
        <begin position="20"/>
        <end position="43"/>
    </location>
</feature>
<dbReference type="AlphaFoldDB" id="M3UHM9"/>
<feature type="transmembrane region" description="Helical" evidence="8">
    <location>
        <begin position="125"/>
        <end position="147"/>
    </location>
</feature>
<reference evidence="9 10" key="1">
    <citation type="submission" date="2013-02" db="EMBL/GenBank/DDBJ databases">
        <title>Whole genome shotgun sequence of Gordonia malaquae NBRC 108250.</title>
        <authorList>
            <person name="Yoshida I."/>
            <person name="Hosoyama A."/>
            <person name="Tsuchikane K."/>
            <person name="Ando Y."/>
            <person name="Baba S."/>
            <person name="Ohji S."/>
            <person name="Hamada M."/>
            <person name="Tamura T."/>
            <person name="Yamazoe A."/>
            <person name="Yamazaki S."/>
            <person name="Fujita N."/>
        </authorList>
    </citation>
    <scope>NUCLEOTIDE SEQUENCE [LARGE SCALE GENOMIC DNA]</scope>
    <source>
        <strain evidence="9 10">NBRC 108250</strain>
    </source>
</reference>
<feature type="transmembrane region" description="Helical" evidence="8">
    <location>
        <begin position="182"/>
        <end position="211"/>
    </location>
</feature>
<dbReference type="GO" id="GO:1903785">
    <property type="term" value="P:L-valine transmembrane transport"/>
    <property type="evidence" value="ECO:0007669"/>
    <property type="project" value="TreeGrafter"/>
</dbReference>
<dbReference type="STRING" id="410332.SAMN04488550_0401"/>
<evidence type="ECO:0000256" key="2">
    <source>
        <dbReference type="ARBA" id="ARBA00010735"/>
    </source>
</evidence>
<dbReference type="PANTHER" id="PTHR34979:SF1">
    <property type="entry name" value="INNER MEMBRANE PROTEIN YGAZ"/>
    <property type="match status" value="1"/>
</dbReference>
<sequence>MRSPWRTLVPREILVIGASMWVVGASYGAAAHGIGLAWWQVLIMACTVLAGSSEFVLVSVVAAGGLPIVGALAGLLVNVRNFSYALSIGRFLRADRTIFAAAHIVNDETAVYSAPHRDPVAARSAFIVCGLAVVVSWPLGALCGALVGQVIASPEALGLDAAFPALMAALAIPALRDPSTRWASVFGGAIALATAGFVAAGLPVVLALLGIPLGRLLTRRRAASRLRSTSGTPEGVDA</sequence>
<comment type="similarity">
    <text evidence="2">Belongs to the AzlC family.</text>
</comment>
<organism evidence="9 10">
    <name type="scientific">Gordonia malaquae NBRC 108250</name>
    <dbReference type="NCBI Taxonomy" id="1223542"/>
    <lineage>
        <taxon>Bacteria</taxon>
        <taxon>Bacillati</taxon>
        <taxon>Actinomycetota</taxon>
        <taxon>Actinomycetes</taxon>
        <taxon>Mycobacteriales</taxon>
        <taxon>Gordoniaceae</taxon>
        <taxon>Gordonia</taxon>
    </lineage>
</organism>
<keyword evidence="7 8" id="KW-0472">Membrane</keyword>
<accession>M3UHM9</accession>
<dbReference type="eggNOG" id="COG1296">
    <property type="taxonomic scope" value="Bacteria"/>
</dbReference>
<evidence type="ECO:0000256" key="6">
    <source>
        <dbReference type="ARBA" id="ARBA00022989"/>
    </source>
</evidence>